<accession>A0A8X6MCP5</accession>
<protein>
    <submittedName>
        <fullName evidence="1">Uncharacterized protein</fullName>
    </submittedName>
</protein>
<sequence>MRSKYPRYLSKFTSEWRRHVIARAPTGYGKVCARISHAHVCLLGVFCRMLARTLSLGHAFALFSNCTAAAGRILLLGTPRKAFRPQAPSTFLPLVTCPGAAAMEWNGMSNGINGNVVILFSC</sequence>
<evidence type="ECO:0000313" key="1">
    <source>
        <dbReference type="EMBL" id="GFS40455.1"/>
    </source>
</evidence>
<keyword evidence="2" id="KW-1185">Reference proteome</keyword>
<reference evidence="1" key="1">
    <citation type="submission" date="2020-08" db="EMBL/GenBank/DDBJ databases">
        <title>Multicomponent nature underlies the extraordinary mechanical properties of spider dragline silk.</title>
        <authorList>
            <person name="Kono N."/>
            <person name="Nakamura H."/>
            <person name="Mori M."/>
            <person name="Yoshida Y."/>
            <person name="Ohtoshi R."/>
            <person name="Malay A.D."/>
            <person name="Moran D.A.P."/>
            <person name="Tomita M."/>
            <person name="Numata K."/>
            <person name="Arakawa K."/>
        </authorList>
    </citation>
    <scope>NUCLEOTIDE SEQUENCE</scope>
</reference>
<dbReference type="EMBL" id="BMAV01025311">
    <property type="protein sequence ID" value="GFS40455.1"/>
    <property type="molecule type" value="Genomic_DNA"/>
</dbReference>
<proteinExistence type="predicted"/>
<evidence type="ECO:0000313" key="2">
    <source>
        <dbReference type="Proteomes" id="UP000886998"/>
    </source>
</evidence>
<dbReference type="Proteomes" id="UP000886998">
    <property type="component" value="Unassembled WGS sequence"/>
</dbReference>
<organism evidence="1 2">
    <name type="scientific">Trichonephila inaurata madagascariensis</name>
    <dbReference type="NCBI Taxonomy" id="2747483"/>
    <lineage>
        <taxon>Eukaryota</taxon>
        <taxon>Metazoa</taxon>
        <taxon>Ecdysozoa</taxon>
        <taxon>Arthropoda</taxon>
        <taxon>Chelicerata</taxon>
        <taxon>Arachnida</taxon>
        <taxon>Araneae</taxon>
        <taxon>Araneomorphae</taxon>
        <taxon>Entelegynae</taxon>
        <taxon>Araneoidea</taxon>
        <taxon>Nephilidae</taxon>
        <taxon>Trichonephila</taxon>
        <taxon>Trichonephila inaurata</taxon>
    </lineage>
</organism>
<comment type="caution">
    <text evidence="1">The sequence shown here is derived from an EMBL/GenBank/DDBJ whole genome shotgun (WGS) entry which is preliminary data.</text>
</comment>
<dbReference type="AlphaFoldDB" id="A0A8X6MCP5"/>
<gene>
    <name evidence="1" type="ORF">TNIN_290391</name>
</gene>
<name>A0A8X6MCP5_9ARAC</name>